<evidence type="ECO:0000259" key="7">
    <source>
        <dbReference type="PROSITE" id="PS50262"/>
    </source>
</evidence>
<sequence length="417" mass="47578">MPDVNGTMHNCSYRYTMNDQQTSFARWVDGPCTAFAAVLALTGTVFAAKFLLKAGLNKHLTAALFSLCVVDSLLMCTVLMFYSIEAIGMIFLGTNIMYQHQAFTTSLHGVASSMTTSSTMLVIYISLQRCMVVMRPLRYANTLQERSNRSTQRRKTRKEPSSADSAQLLPALTPIDFVRELPLRKILKPYLMPMFVVLLSFAINIPVHFEFVVEPCWDDEHQQEASCPNPTLFRGDYARIKAVLNTLTQTVGPVAVISVLTLLTEMKVHRSLKERRKLFESQKRSRSVVLTEELKEKVSRTVSIFIAVKFLILRSMPVFFDIWENVHGIDSFGVVLSILVRLSDFMIVLNSATNSLAYFGRKRWLERRLRLHMMKKEEKRQRQAILFGFIGSIEPSSYRILYTITRPSTASIIYHSL</sequence>
<keyword evidence="3 6" id="KW-1133">Transmembrane helix</keyword>
<dbReference type="SUPFAM" id="SSF81321">
    <property type="entry name" value="Family A G protein-coupled receptor-like"/>
    <property type="match status" value="2"/>
</dbReference>
<name>A0AA36GD58_9BILA</name>
<proteinExistence type="predicted"/>
<dbReference type="InterPro" id="IPR052954">
    <property type="entry name" value="GPCR-Ligand_Int"/>
</dbReference>
<evidence type="ECO:0000256" key="5">
    <source>
        <dbReference type="SAM" id="MobiDB-lite"/>
    </source>
</evidence>
<keyword evidence="2 6" id="KW-0812">Transmembrane</keyword>
<dbReference type="Gene3D" id="1.20.1070.10">
    <property type="entry name" value="Rhodopsin 7-helix transmembrane proteins"/>
    <property type="match status" value="1"/>
</dbReference>
<dbReference type="InterPro" id="IPR017452">
    <property type="entry name" value="GPCR_Rhodpsn_7TM"/>
</dbReference>
<gene>
    <name evidence="8" type="ORF">MSPICULIGERA_LOCUS25871</name>
</gene>
<comment type="caution">
    <text evidence="8">The sequence shown here is derived from an EMBL/GenBank/DDBJ whole genome shotgun (WGS) entry which is preliminary data.</text>
</comment>
<evidence type="ECO:0000313" key="9">
    <source>
        <dbReference type="Proteomes" id="UP001177023"/>
    </source>
</evidence>
<dbReference type="GO" id="GO:0016020">
    <property type="term" value="C:membrane"/>
    <property type="evidence" value="ECO:0007669"/>
    <property type="project" value="UniProtKB-SubCell"/>
</dbReference>
<dbReference type="EMBL" id="CATQJA010002710">
    <property type="protein sequence ID" value="CAJ0587918.1"/>
    <property type="molecule type" value="Genomic_DNA"/>
</dbReference>
<comment type="subcellular location">
    <subcellularLocation>
        <location evidence="1">Membrane</location>
    </subcellularLocation>
</comment>
<feature type="transmembrane region" description="Helical" evidence="6">
    <location>
        <begin position="332"/>
        <end position="360"/>
    </location>
</feature>
<dbReference type="AlphaFoldDB" id="A0AA36GD58"/>
<evidence type="ECO:0000256" key="2">
    <source>
        <dbReference type="ARBA" id="ARBA00022692"/>
    </source>
</evidence>
<feature type="transmembrane region" description="Helical" evidence="6">
    <location>
        <begin position="242"/>
        <end position="263"/>
    </location>
</feature>
<evidence type="ECO:0000256" key="1">
    <source>
        <dbReference type="ARBA" id="ARBA00004370"/>
    </source>
</evidence>
<feature type="non-terminal residue" evidence="8">
    <location>
        <position position="417"/>
    </location>
</feature>
<evidence type="ECO:0000256" key="4">
    <source>
        <dbReference type="ARBA" id="ARBA00023136"/>
    </source>
</evidence>
<dbReference type="PANTHER" id="PTHR46641:SF5">
    <property type="entry name" value="NEUROPEPTIDE RECEPTOR FAMILY"/>
    <property type="match status" value="1"/>
</dbReference>
<feature type="transmembrane region" description="Helical" evidence="6">
    <location>
        <begin position="64"/>
        <end position="93"/>
    </location>
</feature>
<accession>A0AA36GD58</accession>
<evidence type="ECO:0000256" key="6">
    <source>
        <dbReference type="SAM" id="Phobius"/>
    </source>
</evidence>
<feature type="transmembrane region" description="Helical" evidence="6">
    <location>
        <begin position="105"/>
        <end position="127"/>
    </location>
</feature>
<dbReference type="PROSITE" id="PS50262">
    <property type="entry name" value="G_PROTEIN_RECEP_F1_2"/>
    <property type="match status" value="1"/>
</dbReference>
<feature type="region of interest" description="Disordered" evidence="5">
    <location>
        <begin position="144"/>
        <end position="164"/>
    </location>
</feature>
<protein>
    <recommendedName>
        <fullName evidence="7">G-protein coupled receptors family 1 profile domain-containing protein</fullName>
    </recommendedName>
</protein>
<keyword evidence="9" id="KW-1185">Reference proteome</keyword>
<dbReference type="Proteomes" id="UP001177023">
    <property type="component" value="Unassembled WGS sequence"/>
</dbReference>
<feature type="transmembrane region" description="Helical" evidence="6">
    <location>
        <begin position="302"/>
        <end position="320"/>
    </location>
</feature>
<reference evidence="8" key="1">
    <citation type="submission" date="2023-06" db="EMBL/GenBank/DDBJ databases">
        <authorList>
            <person name="Delattre M."/>
        </authorList>
    </citation>
    <scope>NUCLEOTIDE SEQUENCE</scope>
    <source>
        <strain evidence="8">AF72</strain>
    </source>
</reference>
<evidence type="ECO:0000313" key="8">
    <source>
        <dbReference type="EMBL" id="CAJ0587918.1"/>
    </source>
</evidence>
<evidence type="ECO:0000256" key="3">
    <source>
        <dbReference type="ARBA" id="ARBA00022989"/>
    </source>
</evidence>
<keyword evidence="4 6" id="KW-0472">Membrane</keyword>
<feature type="transmembrane region" description="Helical" evidence="6">
    <location>
        <begin position="190"/>
        <end position="209"/>
    </location>
</feature>
<organism evidence="8 9">
    <name type="scientific">Mesorhabditis spiculigera</name>
    <dbReference type="NCBI Taxonomy" id="96644"/>
    <lineage>
        <taxon>Eukaryota</taxon>
        <taxon>Metazoa</taxon>
        <taxon>Ecdysozoa</taxon>
        <taxon>Nematoda</taxon>
        <taxon>Chromadorea</taxon>
        <taxon>Rhabditida</taxon>
        <taxon>Rhabditina</taxon>
        <taxon>Rhabditomorpha</taxon>
        <taxon>Rhabditoidea</taxon>
        <taxon>Rhabditidae</taxon>
        <taxon>Mesorhabditinae</taxon>
        <taxon>Mesorhabditis</taxon>
    </lineage>
</organism>
<feature type="domain" description="G-protein coupled receptors family 1 profile" evidence="7">
    <location>
        <begin position="36"/>
        <end position="358"/>
    </location>
</feature>
<feature type="transmembrane region" description="Helical" evidence="6">
    <location>
        <begin position="33"/>
        <end position="52"/>
    </location>
</feature>
<dbReference type="PANTHER" id="PTHR46641">
    <property type="entry name" value="FMRFAMIDE RECEPTOR-RELATED"/>
    <property type="match status" value="1"/>
</dbReference>